<gene>
    <name evidence="1" type="ORF">DPEC_G00359010</name>
</gene>
<keyword evidence="2" id="KW-1185">Reference proteome</keyword>
<name>A0ACC2F0E8_DALPE</name>
<dbReference type="EMBL" id="CM055764">
    <property type="protein sequence ID" value="KAJ7984846.1"/>
    <property type="molecule type" value="Genomic_DNA"/>
</dbReference>
<comment type="caution">
    <text evidence="1">The sequence shown here is derived from an EMBL/GenBank/DDBJ whole genome shotgun (WGS) entry which is preliminary data.</text>
</comment>
<dbReference type="Proteomes" id="UP001157502">
    <property type="component" value="Chromosome 37"/>
</dbReference>
<evidence type="ECO:0000313" key="2">
    <source>
        <dbReference type="Proteomes" id="UP001157502"/>
    </source>
</evidence>
<sequence length="187" mass="19843">MDVGVFGKAVVVRVAVGGEGNAVQNWDPVTPQNLWEVLSRRGTLELKARNIAVDGSLSGDKADACVMEGKDPSCQGCGFISAVPHRDTFCGGPCRWPSLTRPLQRSIALSFYRLPSKPLRGSLVLEDPHGDRQEAAGDERVVHPGGNVRWKHLGGSGGVCTCCLSSPSHGRWRVEGGQIPSILGGSC</sequence>
<evidence type="ECO:0000313" key="1">
    <source>
        <dbReference type="EMBL" id="KAJ7984846.1"/>
    </source>
</evidence>
<proteinExistence type="predicted"/>
<protein>
    <submittedName>
        <fullName evidence="1">Uncharacterized protein</fullName>
    </submittedName>
</protein>
<reference evidence="1" key="1">
    <citation type="submission" date="2021-05" db="EMBL/GenBank/DDBJ databases">
        <authorList>
            <person name="Pan Q."/>
            <person name="Jouanno E."/>
            <person name="Zahm M."/>
            <person name="Klopp C."/>
            <person name="Cabau C."/>
            <person name="Louis A."/>
            <person name="Berthelot C."/>
            <person name="Parey E."/>
            <person name="Roest Crollius H."/>
            <person name="Montfort J."/>
            <person name="Robinson-Rechavi M."/>
            <person name="Bouchez O."/>
            <person name="Lampietro C."/>
            <person name="Lopez Roques C."/>
            <person name="Donnadieu C."/>
            <person name="Postlethwait J."/>
            <person name="Bobe J."/>
            <person name="Dillon D."/>
            <person name="Chandos A."/>
            <person name="von Hippel F."/>
            <person name="Guiguen Y."/>
        </authorList>
    </citation>
    <scope>NUCLEOTIDE SEQUENCE</scope>
    <source>
        <strain evidence="1">YG-Jan2019</strain>
    </source>
</reference>
<organism evidence="1 2">
    <name type="scientific">Dallia pectoralis</name>
    <name type="common">Alaska blackfish</name>
    <dbReference type="NCBI Taxonomy" id="75939"/>
    <lineage>
        <taxon>Eukaryota</taxon>
        <taxon>Metazoa</taxon>
        <taxon>Chordata</taxon>
        <taxon>Craniata</taxon>
        <taxon>Vertebrata</taxon>
        <taxon>Euteleostomi</taxon>
        <taxon>Actinopterygii</taxon>
        <taxon>Neopterygii</taxon>
        <taxon>Teleostei</taxon>
        <taxon>Protacanthopterygii</taxon>
        <taxon>Esociformes</taxon>
        <taxon>Umbridae</taxon>
        <taxon>Dallia</taxon>
    </lineage>
</organism>
<accession>A0ACC2F0E8</accession>